<feature type="compositionally biased region" description="Basic and acidic residues" evidence="7">
    <location>
        <begin position="638"/>
        <end position="656"/>
    </location>
</feature>
<gene>
    <name evidence="10" type="primary">CUNH1orf226</name>
</gene>
<feature type="region of interest" description="Disordered" evidence="7">
    <location>
        <begin position="535"/>
        <end position="611"/>
    </location>
</feature>
<dbReference type="SUPFAM" id="SSF50729">
    <property type="entry name" value="PH domain-like"/>
    <property type="match status" value="1"/>
</dbReference>
<evidence type="ECO:0000256" key="5">
    <source>
        <dbReference type="ARBA" id="ARBA00075003"/>
    </source>
</evidence>
<feature type="compositionally biased region" description="Polar residues" evidence="7">
    <location>
        <begin position="464"/>
        <end position="473"/>
    </location>
</feature>
<feature type="compositionally biased region" description="Polar residues" evidence="7">
    <location>
        <begin position="569"/>
        <end position="582"/>
    </location>
</feature>
<evidence type="ECO:0000259" key="8">
    <source>
        <dbReference type="PROSITE" id="PS01179"/>
    </source>
</evidence>
<evidence type="ECO:0000256" key="2">
    <source>
        <dbReference type="ARBA" id="ARBA00023054"/>
    </source>
</evidence>
<dbReference type="Proteomes" id="UP000694906">
    <property type="component" value="Unplaced"/>
</dbReference>
<protein>
    <recommendedName>
        <fullName evidence="4">Carboxyl-terminal PDZ ligand of neuronal nitric oxide synthase protein</fullName>
    </recommendedName>
    <alternativeName>
        <fullName evidence="6">C-terminal PDZ ligand of neuronal nitric oxide synthase protein</fullName>
    </alternativeName>
    <alternativeName>
        <fullName evidence="5">Nitric oxide synthase 1 adaptor protein</fullName>
    </alternativeName>
</protein>
<sequence>MPSKTKYNLVDDGHDLRIPLHNEDAFQHGICFEAKYVGSLDVPRPNSRVEIVAAMRRIRYEFKAKNIKKKKVSIMVSVDGVKVILKKKKKKKEWTWDESKMLVMQDPIYRIFYVSHDSQDLKIFSYIARDGASNIFRCNVFKSKKKSQAMRIVRTVGQAFEVCHKLSLQHTQQNADGQEDGESERNSNSSGDPGRDPGCQLTGAERASTAAAQETDIDAVEVPLPGNEVLEFSRGVTDLDAVGKEGGSRSDSKVSPHPQDPMLTASPRMLLPSSASKPPGLGTGTPLSTHHQMQLLQQLLQQQQQQTQVAVAQPGPAPASDGGAGVQVHLLKDQLAAEAAARLEAQARVHQLLLQNKDMLQHISLLVKQVQELELKLSGQNAMGSQDSLLEITFRSGALPVLCDPTTPKPQDLHSPQPLGAGLADFAPPAGSPLVDHSMFENLNTALTPKLQTSRSFPHLSRPTAPNSATLSSAEPGGPGLRMGSSQHLKNLGKAMGAKVNDLLRRKEPSNMGNVVVMEINKTAGAQLAGGTNVASGASLEDERSPSEAFPRLDPPPPVTKKRTPRALKTTQDMLISSQPVLSSLEYGTEMSPGQPQDSPPTAQPVSADASPPEAIVEMGNRGETLANGEVSLSIPDLIHKDSQDESKLKATEQRRASSPGLTERNGLTLSLSPISLDESWEHGNPHPRARTSSVDNEGPHPDLLSFE</sequence>
<dbReference type="CDD" id="cd01270">
    <property type="entry name" value="PTB_CAPON-like"/>
    <property type="match status" value="1"/>
</dbReference>
<dbReference type="CTD" id="121814894"/>
<dbReference type="AlphaFoldDB" id="A0AAX6RUM5"/>
<dbReference type="FunFam" id="2.30.29.30:FF:000124">
    <property type="entry name" value="carboxyl-terminal PDZ ligand of neuronal nitric oxide synthase protein-like"/>
    <property type="match status" value="1"/>
</dbReference>
<dbReference type="InterPro" id="IPR006020">
    <property type="entry name" value="PTB/PI_dom"/>
</dbReference>
<feature type="region of interest" description="Disordered" evidence="7">
    <location>
        <begin position="453"/>
        <end position="482"/>
    </location>
</feature>
<feature type="region of interest" description="Disordered" evidence="7">
    <location>
        <begin position="403"/>
        <end position="427"/>
    </location>
</feature>
<dbReference type="InterPro" id="IPR011993">
    <property type="entry name" value="PH-like_dom_sf"/>
</dbReference>
<feature type="domain" description="PID" evidence="8">
    <location>
        <begin position="29"/>
        <end position="165"/>
    </location>
</feature>
<evidence type="ECO:0000256" key="7">
    <source>
        <dbReference type="SAM" id="MobiDB-lite"/>
    </source>
</evidence>
<dbReference type="GeneID" id="101707923"/>
<dbReference type="GO" id="GO:0050998">
    <property type="term" value="F:nitric-oxide synthase binding"/>
    <property type="evidence" value="ECO:0007669"/>
    <property type="project" value="UniProtKB-ARBA"/>
</dbReference>
<evidence type="ECO:0000256" key="1">
    <source>
        <dbReference type="ARBA" id="ARBA00004188"/>
    </source>
</evidence>
<dbReference type="InterPro" id="IPR051133">
    <property type="entry name" value="Adapter_Engulfment-Domain"/>
</dbReference>
<evidence type="ECO:0000313" key="9">
    <source>
        <dbReference type="Proteomes" id="UP000694906"/>
    </source>
</evidence>
<accession>A0AAX6RUM5</accession>
<proteinExistence type="predicted"/>
<feature type="region of interest" description="Disordered" evidence="7">
    <location>
        <begin position="170"/>
        <end position="220"/>
    </location>
</feature>
<dbReference type="PROSITE" id="PS01179">
    <property type="entry name" value="PID"/>
    <property type="match status" value="1"/>
</dbReference>
<keyword evidence="9" id="KW-1185">Reference proteome</keyword>
<dbReference type="GO" id="GO:0002102">
    <property type="term" value="C:podosome"/>
    <property type="evidence" value="ECO:0007669"/>
    <property type="project" value="UniProtKB-SubCell"/>
</dbReference>
<dbReference type="PANTHER" id="PTHR11232:SF76">
    <property type="entry name" value="CARBOXYL-TERMINAL PDZ LIGAND OF NEURONAL NITRIC OXIDE SYNTHASE PROTEIN"/>
    <property type="match status" value="1"/>
</dbReference>
<reference evidence="10" key="1">
    <citation type="submission" date="2025-08" db="UniProtKB">
        <authorList>
            <consortium name="RefSeq"/>
        </authorList>
    </citation>
    <scope>IDENTIFICATION</scope>
</reference>
<dbReference type="RefSeq" id="XP_021100337.1">
    <property type="nucleotide sequence ID" value="XM_021244678.1"/>
</dbReference>
<dbReference type="Pfam" id="PF15429">
    <property type="entry name" value="DUF4628"/>
    <property type="match status" value="1"/>
</dbReference>
<dbReference type="InterPro" id="IPR027851">
    <property type="entry name" value="DUF4628"/>
</dbReference>
<dbReference type="Gene3D" id="2.30.29.30">
    <property type="entry name" value="Pleckstrin-homology domain (PH domain)/Phosphotyrosine-binding domain (PTB)"/>
    <property type="match status" value="1"/>
</dbReference>
<dbReference type="PANTHER" id="PTHR11232">
    <property type="entry name" value="PHOSPHOTYROSINE INTERACTION DOMAIN-CONTAINING FAMILY MEMBER"/>
    <property type="match status" value="1"/>
</dbReference>
<organism evidence="9 10">
    <name type="scientific">Heterocephalus glaber</name>
    <name type="common">Naked mole rat</name>
    <dbReference type="NCBI Taxonomy" id="10181"/>
    <lineage>
        <taxon>Eukaryota</taxon>
        <taxon>Metazoa</taxon>
        <taxon>Chordata</taxon>
        <taxon>Craniata</taxon>
        <taxon>Vertebrata</taxon>
        <taxon>Euteleostomi</taxon>
        <taxon>Mammalia</taxon>
        <taxon>Eutheria</taxon>
        <taxon>Euarchontoglires</taxon>
        <taxon>Glires</taxon>
        <taxon>Rodentia</taxon>
        <taxon>Hystricomorpha</taxon>
        <taxon>Bathyergidae</taxon>
        <taxon>Heterocephalus</taxon>
    </lineage>
</organism>
<evidence type="ECO:0000256" key="3">
    <source>
        <dbReference type="ARBA" id="ARBA00054402"/>
    </source>
</evidence>
<evidence type="ECO:0000256" key="6">
    <source>
        <dbReference type="ARBA" id="ARBA00075107"/>
    </source>
</evidence>
<keyword evidence="2" id="KW-0175">Coiled coil</keyword>
<feature type="compositionally biased region" description="Basic and acidic residues" evidence="7">
    <location>
        <begin position="241"/>
        <end position="254"/>
    </location>
</feature>
<name>A0AAX6RUM5_HETGA</name>
<evidence type="ECO:0000256" key="4">
    <source>
        <dbReference type="ARBA" id="ARBA00067706"/>
    </source>
</evidence>
<comment type="subcellular location">
    <subcellularLocation>
        <location evidence="1">Cell projection</location>
        <location evidence="1">Podosome</location>
    </subcellularLocation>
</comment>
<feature type="region of interest" description="Disordered" evidence="7">
    <location>
        <begin position="240"/>
        <end position="282"/>
    </location>
</feature>
<feature type="region of interest" description="Disordered" evidence="7">
    <location>
        <begin position="635"/>
        <end position="708"/>
    </location>
</feature>
<dbReference type="SMART" id="SM00462">
    <property type="entry name" value="PTB"/>
    <property type="match status" value="1"/>
</dbReference>
<evidence type="ECO:0000313" key="10">
    <source>
        <dbReference type="RefSeq" id="XP_021100337.1"/>
    </source>
</evidence>
<comment type="function">
    <text evidence="3">Adapter protein involved in neuronal nitric-oxide (NO) synthesis regulation via its association with nNOS/NOS1. The complex formed with NOS1 and synapsins is necessary for specific NO and synapsin functions at a presynaptic level. Mediates an indirect interaction between NOS1 and RASD1 leading to enhance the ability of NOS1 to activate RASD1. Competes with DLG4 for interaction with NOS1, possibly affecting NOS1 activity by regulating the interaction between NOS1 and DLG4. In kidney podocytes, plays a role in podosomes and filopodia formation through CDC42 activation.</text>
</comment>
<dbReference type="Pfam" id="PF00640">
    <property type="entry name" value="PID"/>
    <property type="match status" value="1"/>
</dbReference>